<evidence type="ECO:0000313" key="4">
    <source>
        <dbReference type="Proteomes" id="UP000265200"/>
    </source>
</evidence>
<dbReference type="Pfam" id="PF03184">
    <property type="entry name" value="DDE_1"/>
    <property type="match status" value="1"/>
</dbReference>
<feature type="domain" description="HTH CENPB-type" evidence="2">
    <location>
        <begin position="57"/>
        <end position="128"/>
    </location>
</feature>
<reference evidence="3" key="3">
    <citation type="submission" date="2025-08" db="UniProtKB">
        <authorList>
            <consortium name="Ensembl"/>
        </authorList>
    </citation>
    <scope>IDENTIFICATION</scope>
    <source>
        <strain evidence="3">HSOK</strain>
    </source>
</reference>
<dbReference type="GO" id="GO:0043565">
    <property type="term" value="F:sequence-specific DNA binding"/>
    <property type="evidence" value="ECO:0007669"/>
    <property type="project" value="InterPro"/>
</dbReference>
<dbReference type="InterPro" id="IPR018586">
    <property type="entry name" value="Brinker_DNA-bd"/>
</dbReference>
<name>A0A3P9ITL5_ORYLA</name>
<dbReference type="InterPro" id="IPR006600">
    <property type="entry name" value="HTH_CenpB_DNA-bd_dom"/>
</dbReference>
<keyword evidence="1" id="KW-0238">DNA-binding</keyword>
<sequence>MPPKRKSYSADYKLQVVKYAAENGNRAAERKFGVSEKLVRDWRKSEVTLTEMKKTKKANRGLKARWPQLEEQVRLWVLEQRAAGRGLSTVQLRLHAKVVAKEMNINDFAGGPSWCYRFMQRNRLSIRARTTMCQTLPADFQAKVDSFREFVAKHVTEHSLTPDHIINMDEVPLTFDIPMGRSVAEKGIKSVNIVTTGHEKSRFTVVLACCGDGSKLPPMVIFKRKTMPKIQFPSVTVAVNEKGWMDQEMMELWLTKCYNKRPDGFFKTRKALLVMDSMRAHITQQFKDKLKVFNSIPAIIPGGLTKILQPLDISVNRSFKAVLRNLWEQWMMDGEHSFTATGRMRHATFLEVLGWIDKAWASVTTETILSGFRKAGIIGTATDDKSDESSA</sequence>
<dbReference type="InterPro" id="IPR050863">
    <property type="entry name" value="CenT-Element_Derived"/>
</dbReference>
<dbReference type="Pfam" id="PF03221">
    <property type="entry name" value="HTH_Tnp_Tc5"/>
    <property type="match status" value="1"/>
</dbReference>
<reference evidence="3" key="4">
    <citation type="submission" date="2025-09" db="UniProtKB">
        <authorList>
            <consortium name="Ensembl"/>
        </authorList>
    </citation>
    <scope>IDENTIFICATION</scope>
    <source>
        <strain evidence="3">HSOK</strain>
    </source>
</reference>
<dbReference type="SUPFAM" id="SSF46689">
    <property type="entry name" value="Homeodomain-like"/>
    <property type="match status" value="1"/>
</dbReference>
<dbReference type="SUPFAM" id="SSF48295">
    <property type="entry name" value="TrpR-like"/>
    <property type="match status" value="1"/>
</dbReference>
<accession>A0A3P9ITL5</accession>
<dbReference type="Gene3D" id="1.10.10.60">
    <property type="entry name" value="Homeodomain-like"/>
    <property type="match status" value="2"/>
</dbReference>
<dbReference type="PANTHER" id="PTHR19303">
    <property type="entry name" value="TRANSPOSON"/>
    <property type="match status" value="1"/>
</dbReference>
<dbReference type="SMART" id="SM00674">
    <property type="entry name" value="CENPB"/>
    <property type="match status" value="1"/>
</dbReference>
<dbReference type="PROSITE" id="PS51253">
    <property type="entry name" value="HTH_CENPB"/>
    <property type="match status" value="1"/>
</dbReference>
<evidence type="ECO:0000256" key="1">
    <source>
        <dbReference type="ARBA" id="ARBA00023125"/>
    </source>
</evidence>
<protein>
    <recommendedName>
        <fullName evidence="2">HTH CENPB-type domain-containing protein</fullName>
    </recommendedName>
</protein>
<dbReference type="Ensembl" id="ENSORLT00015010865.1">
    <property type="protein sequence ID" value="ENSORLP00015023287.1"/>
    <property type="gene ID" value="ENSORLG00015003165.1"/>
</dbReference>
<dbReference type="Pfam" id="PF09607">
    <property type="entry name" value="BrkDBD"/>
    <property type="match status" value="1"/>
</dbReference>
<evidence type="ECO:0000259" key="2">
    <source>
        <dbReference type="PROSITE" id="PS51253"/>
    </source>
</evidence>
<dbReference type="InterPro" id="IPR004875">
    <property type="entry name" value="DDE_SF_endonuclease_dom"/>
</dbReference>
<dbReference type="AlphaFoldDB" id="A0A3P9ITL5"/>
<dbReference type="InterPro" id="IPR010921">
    <property type="entry name" value="Trp_repressor/repl_initiator"/>
</dbReference>
<dbReference type="PANTHER" id="PTHR19303:SF71">
    <property type="entry name" value="ZINC FINGER PHD-TYPE DOMAIN-CONTAINING PROTEIN"/>
    <property type="match status" value="1"/>
</dbReference>
<reference key="1">
    <citation type="journal article" date="2007" name="Nature">
        <title>The medaka draft genome and insights into vertebrate genome evolution.</title>
        <authorList>
            <person name="Kasahara M."/>
            <person name="Naruse K."/>
            <person name="Sasaki S."/>
            <person name="Nakatani Y."/>
            <person name="Qu W."/>
            <person name="Ahsan B."/>
            <person name="Yamada T."/>
            <person name="Nagayasu Y."/>
            <person name="Doi K."/>
            <person name="Kasai Y."/>
            <person name="Jindo T."/>
            <person name="Kobayashi D."/>
            <person name="Shimada A."/>
            <person name="Toyoda A."/>
            <person name="Kuroki Y."/>
            <person name="Fujiyama A."/>
            <person name="Sasaki T."/>
            <person name="Shimizu A."/>
            <person name="Asakawa S."/>
            <person name="Shimizu N."/>
            <person name="Hashimoto S."/>
            <person name="Yang J."/>
            <person name="Lee Y."/>
            <person name="Matsushima K."/>
            <person name="Sugano S."/>
            <person name="Sakaizumi M."/>
            <person name="Narita T."/>
            <person name="Ohishi K."/>
            <person name="Haga S."/>
            <person name="Ohta F."/>
            <person name="Nomoto H."/>
            <person name="Nogata K."/>
            <person name="Morishita T."/>
            <person name="Endo T."/>
            <person name="Shin-I T."/>
            <person name="Takeda H."/>
            <person name="Morishita S."/>
            <person name="Kohara Y."/>
        </authorList>
    </citation>
    <scope>NUCLEOTIDE SEQUENCE [LARGE SCALE GENOMIC DNA]</scope>
    <source>
        <strain>Hd-rR</strain>
    </source>
</reference>
<dbReference type="InterPro" id="IPR009057">
    <property type="entry name" value="Homeodomain-like_sf"/>
</dbReference>
<dbReference type="Proteomes" id="UP000265200">
    <property type="component" value="Chromosome 12"/>
</dbReference>
<proteinExistence type="predicted"/>
<organism evidence="3 4">
    <name type="scientific">Oryzias latipes</name>
    <name type="common">Japanese rice fish</name>
    <name type="synonym">Japanese killifish</name>
    <dbReference type="NCBI Taxonomy" id="8090"/>
    <lineage>
        <taxon>Eukaryota</taxon>
        <taxon>Metazoa</taxon>
        <taxon>Chordata</taxon>
        <taxon>Craniata</taxon>
        <taxon>Vertebrata</taxon>
        <taxon>Euteleostomi</taxon>
        <taxon>Actinopterygii</taxon>
        <taxon>Neopterygii</taxon>
        <taxon>Teleostei</taxon>
        <taxon>Neoteleostei</taxon>
        <taxon>Acanthomorphata</taxon>
        <taxon>Ovalentaria</taxon>
        <taxon>Atherinomorphae</taxon>
        <taxon>Beloniformes</taxon>
        <taxon>Adrianichthyidae</taxon>
        <taxon>Oryziinae</taxon>
        <taxon>Oryzias</taxon>
    </lineage>
</organism>
<reference evidence="3 4" key="2">
    <citation type="submission" date="2017-04" db="EMBL/GenBank/DDBJ databases">
        <title>CpG methylation of centromeres and impact of large insertions on vertebrate speciation.</title>
        <authorList>
            <person name="Ichikawa K."/>
            <person name="Yoshimura J."/>
            <person name="Morishita S."/>
        </authorList>
    </citation>
    <scope>NUCLEOTIDE SEQUENCE</scope>
    <source>
        <strain evidence="3 4">HSOK</strain>
    </source>
</reference>
<evidence type="ECO:0000313" key="3">
    <source>
        <dbReference type="Ensembl" id="ENSORLP00015023287.1"/>
    </source>
</evidence>